<dbReference type="Pfam" id="PF17963">
    <property type="entry name" value="Big_9"/>
    <property type="match status" value="1"/>
</dbReference>
<dbReference type="InterPro" id="IPR010177">
    <property type="entry name" value="Paired_CXXCH_1"/>
</dbReference>
<dbReference type="InterPro" id="IPR051829">
    <property type="entry name" value="Multiheme_Cytochr_ET"/>
</dbReference>
<reference evidence="3" key="1">
    <citation type="submission" date="2021-05" db="EMBL/GenBank/DDBJ databases">
        <title>Molecular characterization for Shewanella algae harboring chromosomal blaOXA-55-like strains isolated from clinical and environment sample.</title>
        <authorList>
            <person name="Ohama Y."/>
            <person name="Aoki K."/>
            <person name="Harada S."/>
            <person name="Moriya K."/>
            <person name="Ishii Y."/>
            <person name="Tateda K."/>
        </authorList>
    </citation>
    <scope>NUCLEOTIDE SEQUENCE</scope>
    <source>
        <strain evidence="3">JCM 11563</strain>
    </source>
</reference>
<accession>A0ABQ4PPW6</accession>
<protein>
    <recommendedName>
        <fullName evidence="2">Doubled CXXCH motif domain-containing protein</fullName>
    </recommendedName>
</protein>
<dbReference type="InterPro" id="IPR036280">
    <property type="entry name" value="Multihaem_cyt_sf"/>
</dbReference>
<keyword evidence="4" id="KW-1185">Reference proteome</keyword>
<keyword evidence="1" id="KW-0732">Signal</keyword>
<dbReference type="PANTHER" id="PTHR35038:SF8">
    <property type="entry name" value="C-TYPE POLYHEME CYTOCHROME OMCC"/>
    <property type="match status" value="1"/>
</dbReference>
<dbReference type="Gene3D" id="3.90.10.10">
    <property type="entry name" value="Cytochrome C3"/>
    <property type="match status" value="1"/>
</dbReference>
<comment type="caution">
    <text evidence="3">The sequence shown here is derived from an EMBL/GenBank/DDBJ whole genome shotgun (WGS) entry which is preliminary data.</text>
</comment>
<dbReference type="PANTHER" id="PTHR35038">
    <property type="entry name" value="DISSIMILATORY SULFITE REDUCTASE SIRA"/>
    <property type="match status" value="1"/>
</dbReference>
<sequence>MKTFNIGRLTLLIAIALSGCGGNDSSTPPTSENQPPIAIADQATVYLGTNERIDVLENDSDPEGEELTLTDFSISEGAGSASVQDNKLLFIPEATGTTLISYTISDTKGAEAIGSLTITVVDPMQATADFVGSKTCVSCHSDKDTFFETGHNFKLNKVIDGKAPEYPFSNIDGAVELMFDATNSLGTPNSWEDISYVIGGYDTWANFLDKDGYILAGKGVAVSMPQNGDDISINHIQGYQPDAAPDSQLFNCGLCHSTGWKDYTADSDLNPHRQDNLKGFAGTFNQAGIQCEACHGAGSIHIKTQSSEHISRVAQGRSRADLTKDDMGYGLAITCSECHSKKTNRHYPDFVSEHNADFGGDTIGGRSIPYFDGGRLAGDQMLGLDANTGVATGKKREMACHTCHNPHRSKANEDQPGHEDAMVKNCIDCHGEKTFISGLEAHEAKAKCTTCHMPKSNHFFKINLEFTSDSPENFSEDRQYVQPWNIAKDSCGSCHDNYDELAATIKVMHN</sequence>
<dbReference type="RefSeq" id="WP_220782865.1">
    <property type="nucleotide sequence ID" value="NZ_BPEY01000101.1"/>
</dbReference>
<dbReference type="CDD" id="cd13120">
    <property type="entry name" value="BF2867_like_N"/>
    <property type="match status" value="1"/>
</dbReference>
<evidence type="ECO:0000313" key="4">
    <source>
        <dbReference type="Proteomes" id="UP000887104"/>
    </source>
</evidence>
<feature type="domain" description="Doubled CXXCH motif" evidence="2">
    <location>
        <begin position="397"/>
        <end position="433"/>
    </location>
</feature>
<evidence type="ECO:0000256" key="1">
    <source>
        <dbReference type="ARBA" id="ARBA00022729"/>
    </source>
</evidence>
<evidence type="ECO:0000259" key="2">
    <source>
        <dbReference type="Pfam" id="PF09699"/>
    </source>
</evidence>
<proteinExistence type="predicted"/>
<dbReference type="CDD" id="cd08168">
    <property type="entry name" value="Cytochrom_C3"/>
    <property type="match status" value="1"/>
</dbReference>
<dbReference type="PROSITE" id="PS51257">
    <property type="entry name" value="PROKAR_LIPOPROTEIN"/>
    <property type="match status" value="1"/>
</dbReference>
<organism evidence="3 4">
    <name type="scientific">Shewanella sairae</name>
    <dbReference type="NCBI Taxonomy" id="190310"/>
    <lineage>
        <taxon>Bacteria</taxon>
        <taxon>Pseudomonadati</taxon>
        <taxon>Pseudomonadota</taxon>
        <taxon>Gammaproteobacteria</taxon>
        <taxon>Alteromonadales</taxon>
        <taxon>Shewanellaceae</taxon>
        <taxon>Shewanella</taxon>
    </lineage>
</organism>
<evidence type="ECO:0000313" key="3">
    <source>
        <dbReference type="EMBL" id="GIU50958.1"/>
    </source>
</evidence>
<dbReference type="SUPFAM" id="SSF48695">
    <property type="entry name" value="Multiheme cytochromes"/>
    <property type="match status" value="1"/>
</dbReference>
<name>A0ABQ4PPW6_9GAMM</name>
<dbReference type="Pfam" id="PF09699">
    <property type="entry name" value="Paired_CXXCH_1"/>
    <property type="match status" value="1"/>
</dbReference>
<dbReference type="Proteomes" id="UP000887104">
    <property type="component" value="Unassembled WGS sequence"/>
</dbReference>
<dbReference type="EMBL" id="BPEY01000101">
    <property type="protein sequence ID" value="GIU50958.1"/>
    <property type="molecule type" value="Genomic_DNA"/>
</dbReference>
<gene>
    <name evidence="3" type="ORF">TUM4438_38830</name>
</gene>
<dbReference type="Gene3D" id="1.10.1130.10">
    <property type="entry name" value="Flavocytochrome C3, Chain A"/>
    <property type="match status" value="1"/>
</dbReference>